<name>A0A9Q0KQC3_9MAGN</name>
<evidence type="ECO:0000256" key="3">
    <source>
        <dbReference type="ARBA" id="ARBA00022833"/>
    </source>
</evidence>
<dbReference type="GO" id="GO:0061630">
    <property type="term" value="F:ubiquitin protein ligase activity"/>
    <property type="evidence" value="ECO:0007669"/>
    <property type="project" value="TreeGrafter"/>
</dbReference>
<gene>
    <name evidence="6" type="ORF">NE237_007894</name>
</gene>
<dbReference type="Gene3D" id="3.30.40.10">
    <property type="entry name" value="Zinc/RING finger domain, C3HC4 (zinc finger)"/>
    <property type="match status" value="1"/>
</dbReference>
<dbReference type="SMART" id="SM00184">
    <property type="entry name" value="RING"/>
    <property type="match status" value="1"/>
</dbReference>
<dbReference type="SUPFAM" id="SSF57850">
    <property type="entry name" value="RING/U-box"/>
    <property type="match status" value="1"/>
</dbReference>
<dbReference type="PROSITE" id="PS00518">
    <property type="entry name" value="ZF_RING_1"/>
    <property type="match status" value="1"/>
</dbReference>
<keyword evidence="3" id="KW-0862">Zinc</keyword>
<dbReference type="PROSITE" id="PS50089">
    <property type="entry name" value="ZF_RING_2"/>
    <property type="match status" value="1"/>
</dbReference>
<organism evidence="6 7">
    <name type="scientific">Protea cynaroides</name>
    <dbReference type="NCBI Taxonomy" id="273540"/>
    <lineage>
        <taxon>Eukaryota</taxon>
        <taxon>Viridiplantae</taxon>
        <taxon>Streptophyta</taxon>
        <taxon>Embryophyta</taxon>
        <taxon>Tracheophyta</taxon>
        <taxon>Spermatophyta</taxon>
        <taxon>Magnoliopsida</taxon>
        <taxon>Proteales</taxon>
        <taxon>Proteaceae</taxon>
        <taxon>Protea</taxon>
    </lineage>
</organism>
<protein>
    <recommendedName>
        <fullName evidence="5">RING-type domain-containing protein</fullName>
    </recommendedName>
</protein>
<proteinExistence type="predicted"/>
<evidence type="ECO:0000256" key="2">
    <source>
        <dbReference type="ARBA" id="ARBA00022771"/>
    </source>
</evidence>
<keyword evidence="2 4" id="KW-0863">Zinc-finger</keyword>
<dbReference type="InterPro" id="IPR017907">
    <property type="entry name" value="Znf_RING_CS"/>
</dbReference>
<reference evidence="6" key="1">
    <citation type="journal article" date="2023" name="Plant J.">
        <title>The genome of the king protea, Protea cynaroides.</title>
        <authorList>
            <person name="Chang J."/>
            <person name="Duong T.A."/>
            <person name="Schoeman C."/>
            <person name="Ma X."/>
            <person name="Roodt D."/>
            <person name="Barker N."/>
            <person name="Li Z."/>
            <person name="Van de Peer Y."/>
            <person name="Mizrachi E."/>
        </authorList>
    </citation>
    <scope>NUCLEOTIDE SEQUENCE</scope>
    <source>
        <tissue evidence="6">Young leaves</tissue>
    </source>
</reference>
<dbReference type="InterPro" id="IPR001841">
    <property type="entry name" value="Znf_RING"/>
</dbReference>
<dbReference type="InterPro" id="IPR013083">
    <property type="entry name" value="Znf_RING/FYVE/PHD"/>
</dbReference>
<comment type="caution">
    <text evidence="6">The sequence shown here is derived from an EMBL/GenBank/DDBJ whole genome shotgun (WGS) entry which is preliminary data.</text>
</comment>
<sequence length="249" mass="28683">MEGLYNQVAQSSYKESIKALEADIQHANSLAASIPRAKGGACLHMKLVYSPLTPLFLFLLQWMDLSCTCVLQRYLDFFHIVVYKVYADGRPNISSHGRKATIGQFYAVILPSLQLLNGNSYERSCSMDIFGRKKRVEEKRKFSDMDLEREDECGICMEPCTKMLLPTCCHAMCINCYHDWNTRSVSCPFCRGSIKRVKSGDLWVLTSKSDMVDRETVAKEDLLRFYLYINKLPKDIPDVLFLVYYEYLI</sequence>
<dbReference type="OrthoDB" id="1630758at2759"/>
<dbReference type="GO" id="GO:0016567">
    <property type="term" value="P:protein ubiquitination"/>
    <property type="evidence" value="ECO:0007669"/>
    <property type="project" value="TreeGrafter"/>
</dbReference>
<evidence type="ECO:0000313" key="7">
    <source>
        <dbReference type="Proteomes" id="UP001141806"/>
    </source>
</evidence>
<evidence type="ECO:0000256" key="4">
    <source>
        <dbReference type="PROSITE-ProRule" id="PRU00175"/>
    </source>
</evidence>
<keyword evidence="7" id="KW-1185">Reference proteome</keyword>
<evidence type="ECO:0000259" key="5">
    <source>
        <dbReference type="PROSITE" id="PS50089"/>
    </source>
</evidence>
<accession>A0A9Q0KQC3</accession>
<dbReference type="Pfam" id="PF13920">
    <property type="entry name" value="zf-C3HC4_3"/>
    <property type="match status" value="1"/>
</dbReference>
<evidence type="ECO:0000256" key="1">
    <source>
        <dbReference type="ARBA" id="ARBA00022723"/>
    </source>
</evidence>
<dbReference type="GO" id="GO:0008270">
    <property type="term" value="F:zinc ion binding"/>
    <property type="evidence" value="ECO:0007669"/>
    <property type="project" value="UniProtKB-KW"/>
</dbReference>
<dbReference type="PANTHER" id="PTHR15315:SF84">
    <property type="entry name" value="RING-TYPE DOMAIN-CONTAINING PROTEIN"/>
    <property type="match status" value="1"/>
</dbReference>
<dbReference type="Proteomes" id="UP001141806">
    <property type="component" value="Unassembled WGS sequence"/>
</dbReference>
<feature type="domain" description="RING-type" evidence="5">
    <location>
        <begin position="153"/>
        <end position="191"/>
    </location>
</feature>
<evidence type="ECO:0000313" key="6">
    <source>
        <dbReference type="EMBL" id="KAJ4974720.1"/>
    </source>
</evidence>
<dbReference type="AlphaFoldDB" id="A0A9Q0KQC3"/>
<keyword evidence="1" id="KW-0479">Metal-binding</keyword>
<dbReference type="FunFam" id="3.30.40.10:FF:000660">
    <property type="entry name" value="RING/U-box superfamily protein"/>
    <property type="match status" value="1"/>
</dbReference>
<dbReference type="PANTHER" id="PTHR15315">
    <property type="entry name" value="RING FINGER PROTEIN 41, 151"/>
    <property type="match status" value="1"/>
</dbReference>
<dbReference type="EMBL" id="JAMYWD010000004">
    <property type="protein sequence ID" value="KAJ4974720.1"/>
    <property type="molecule type" value="Genomic_DNA"/>
</dbReference>